<dbReference type="AlphaFoldDB" id="A0A9W8Y259"/>
<evidence type="ECO:0000256" key="9">
    <source>
        <dbReference type="SAM" id="MobiDB-lite"/>
    </source>
</evidence>
<keyword evidence="13" id="KW-1185">Reference proteome</keyword>
<proteinExistence type="inferred from homology"/>
<keyword evidence="4 10" id="KW-0732">Signal</keyword>
<evidence type="ECO:0000313" key="12">
    <source>
        <dbReference type="EMBL" id="KAJ4364016.1"/>
    </source>
</evidence>
<evidence type="ECO:0000256" key="3">
    <source>
        <dbReference type="ARBA" id="ARBA00022723"/>
    </source>
</evidence>
<evidence type="ECO:0000256" key="6">
    <source>
        <dbReference type="ARBA" id="ARBA00022833"/>
    </source>
</evidence>
<keyword evidence="8" id="KW-1015">Disulfide bond</keyword>
<evidence type="ECO:0000256" key="8">
    <source>
        <dbReference type="ARBA" id="ARBA00023157"/>
    </source>
</evidence>
<accession>A0A9W8Y259</accession>
<feature type="region of interest" description="Disordered" evidence="9">
    <location>
        <begin position="196"/>
        <end position="216"/>
    </location>
</feature>
<evidence type="ECO:0000256" key="7">
    <source>
        <dbReference type="ARBA" id="ARBA00023049"/>
    </source>
</evidence>
<evidence type="ECO:0000313" key="13">
    <source>
        <dbReference type="Proteomes" id="UP001140560"/>
    </source>
</evidence>
<feature type="chain" id="PRO_5040987206" description="Peptidase M43 pregnancy-associated plasma-A domain-containing protein" evidence="10">
    <location>
        <begin position="23"/>
        <end position="216"/>
    </location>
</feature>
<evidence type="ECO:0000256" key="4">
    <source>
        <dbReference type="ARBA" id="ARBA00022729"/>
    </source>
</evidence>
<comment type="caution">
    <text evidence="12">The sequence shown here is derived from an EMBL/GenBank/DDBJ whole genome shotgun (WGS) entry which is preliminary data.</text>
</comment>
<keyword evidence="5" id="KW-0378">Hydrolase</keyword>
<keyword evidence="6" id="KW-0862">Zinc</keyword>
<evidence type="ECO:0000256" key="5">
    <source>
        <dbReference type="ARBA" id="ARBA00022801"/>
    </source>
</evidence>
<name>A0A9W8Y259_9PLEO</name>
<evidence type="ECO:0000256" key="2">
    <source>
        <dbReference type="ARBA" id="ARBA00022670"/>
    </source>
</evidence>
<reference evidence="12" key="1">
    <citation type="submission" date="2022-10" db="EMBL/GenBank/DDBJ databases">
        <title>Tapping the CABI collections for fungal endophytes: first genome assemblies for Collariella, Neodidymelliopsis, Ascochyta clinopodiicola, Didymella pomorum, Didymosphaeria variabile, Neocosmospora piperis and Neocucurbitaria cava.</title>
        <authorList>
            <person name="Hill R."/>
        </authorList>
    </citation>
    <scope>NUCLEOTIDE SEQUENCE</scope>
    <source>
        <strain evidence="12">IMI 356814</strain>
    </source>
</reference>
<evidence type="ECO:0000256" key="1">
    <source>
        <dbReference type="ARBA" id="ARBA00008721"/>
    </source>
</evidence>
<dbReference type="Proteomes" id="UP001140560">
    <property type="component" value="Unassembled WGS sequence"/>
</dbReference>
<evidence type="ECO:0000259" key="11">
    <source>
        <dbReference type="Pfam" id="PF05572"/>
    </source>
</evidence>
<gene>
    <name evidence="12" type="ORF">N0V83_009471</name>
</gene>
<keyword evidence="7" id="KW-0482">Metalloprotease</keyword>
<dbReference type="PANTHER" id="PTHR47466:SF1">
    <property type="entry name" value="METALLOPROTEASE MEP1 (AFU_ORTHOLOGUE AFUA_1G07730)-RELATED"/>
    <property type="match status" value="1"/>
</dbReference>
<feature type="signal peptide" evidence="10">
    <location>
        <begin position="1"/>
        <end position="22"/>
    </location>
</feature>
<dbReference type="EMBL" id="JAPEUY010000018">
    <property type="protein sequence ID" value="KAJ4364016.1"/>
    <property type="molecule type" value="Genomic_DNA"/>
</dbReference>
<dbReference type="PANTHER" id="PTHR47466">
    <property type="match status" value="1"/>
</dbReference>
<dbReference type="GO" id="GO:0006508">
    <property type="term" value="P:proteolysis"/>
    <property type="evidence" value="ECO:0007669"/>
    <property type="project" value="UniProtKB-KW"/>
</dbReference>
<organism evidence="12 13">
    <name type="scientific">Neocucurbitaria cava</name>
    <dbReference type="NCBI Taxonomy" id="798079"/>
    <lineage>
        <taxon>Eukaryota</taxon>
        <taxon>Fungi</taxon>
        <taxon>Dikarya</taxon>
        <taxon>Ascomycota</taxon>
        <taxon>Pezizomycotina</taxon>
        <taxon>Dothideomycetes</taxon>
        <taxon>Pleosporomycetidae</taxon>
        <taxon>Pleosporales</taxon>
        <taxon>Pleosporineae</taxon>
        <taxon>Cucurbitariaceae</taxon>
        <taxon>Neocucurbitaria</taxon>
    </lineage>
</organism>
<dbReference type="InterPro" id="IPR024079">
    <property type="entry name" value="MetalloPept_cat_dom_sf"/>
</dbReference>
<dbReference type="OrthoDB" id="536211at2759"/>
<comment type="similarity">
    <text evidence="1">Belongs to the peptidase M43B family.</text>
</comment>
<dbReference type="InterPro" id="IPR008754">
    <property type="entry name" value="Peptidase_M43"/>
</dbReference>
<dbReference type="Gene3D" id="3.40.390.10">
    <property type="entry name" value="Collagenase (Catalytic Domain)"/>
    <property type="match status" value="1"/>
</dbReference>
<sequence length="216" mass="23668">MGFISFILSALVAFGGTATGFCATPQPTEEQMRTARNLQVREAVSRFSMNSLAANTTDINIKVYAEDLYFIPTISNSSRYYHVVADSGSNGDGYLSELEHQTQVLNARYAPHNIAWTHGGAEWTVAPNWSNNQNEQAMSKKLRKGTYADLNVYLTSTIDFAQVYHTFQGGCWGEGDGIDDTPAEAPHSIEGCDLNRNSCPGGGPDPVTNYMDYSDQ</sequence>
<keyword evidence="3" id="KW-0479">Metal-binding</keyword>
<dbReference type="GO" id="GO:0008237">
    <property type="term" value="F:metallopeptidase activity"/>
    <property type="evidence" value="ECO:0007669"/>
    <property type="project" value="UniProtKB-KW"/>
</dbReference>
<dbReference type="GO" id="GO:0046872">
    <property type="term" value="F:metal ion binding"/>
    <property type="evidence" value="ECO:0007669"/>
    <property type="project" value="UniProtKB-KW"/>
</dbReference>
<protein>
    <recommendedName>
        <fullName evidence="11">Peptidase M43 pregnancy-associated plasma-A domain-containing protein</fullName>
    </recommendedName>
</protein>
<keyword evidence="2" id="KW-0645">Protease</keyword>
<evidence type="ECO:0000256" key="10">
    <source>
        <dbReference type="SAM" id="SignalP"/>
    </source>
</evidence>
<dbReference type="Pfam" id="PF05572">
    <property type="entry name" value="Peptidase_M43"/>
    <property type="match status" value="1"/>
</dbReference>
<feature type="domain" description="Peptidase M43 pregnancy-associated plasma-A" evidence="11">
    <location>
        <begin position="151"/>
        <end position="215"/>
    </location>
</feature>